<dbReference type="RefSeq" id="WP_149891784.1">
    <property type="nucleotide sequence ID" value="NZ_JBHUFA010000001.1"/>
</dbReference>
<evidence type="ECO:0000259" key="1">
    <source>
        <dbReference type="Pfam" id="PF04422"/>
    </source>
</evidence>
<comment type="caution">
    <text evidence="3">The sequence shown here is derived from an EMBL/GenBank/DDBJ whole genome shotgun (WGS) entry which is preliminary data.</text>
</comment>
<evidence type="ECO:0000259" key="2">
    <source>
        <dbReference type="Pfam" id="PF04432"/>
    </source>
</evidence>
<name>A0ABW4JSU4_9HYPH</name>
<proteinExistence type="predicted"/>
<evidence type="ECO:0000313" key="4">
    <source>
        <dbReference type="Proteomes" id="UP001597327"/>
    </source>
</evidence>
<dbReference type="InterPro" id="IPR045220">
    <property type="entry name" value="FRHB/FDHB/HCAR-like"/>
</dbReference>
<dbReference type="PANTHER" id="PTHR31332">
    <property type="entry name" value="7-HYDROXYMETHYL CHLOROPHYLL A REDUCTASE, CHLOROPLASTIC"/>
    <property type="match status" value="1"/>
</dbReference>
<dbReference type="Pfam" id="PF04422">
    <property type="entry name" value="FrhB_FdhB_N"/>
    <property type="match status" value="1"/>
</dbReference>
<sequence length="409" mass="43742">MSVTPVMPAASLKRVARGNLCAGCGLCASLAPDAVEMQVSTDGYLRPVQTQPVPAEVDARIARTCPGLTLAQPKGDGEDHVLWGPIVSVSSGASTDEALRHRASSGGALSAMLAYLIESGKVDRIVHIGADDAFPLQNRLGVSHDRAEILQRAGSRYAPSAPLATLLQELGAPGTFALVGKPCDIAAARALGREDPRVADKIPAMLSFFCAGVPSLKGGEEVLSTLGVEQDDVARFRYRGEGWPGEATAVLKDGRSVGMSYAASWGNILSRHVQFRCKICPDGTGGSADVVCADAWHADEKGYPLFEEQQGRSLVVTRSRAGEDLVTAARSAGYLESGQVDLTEIETMQPSQANRKRHVLARLLALRSLGFPAPNYSGYNLLRAAWQSSLRAWLRNYAGTLRRIHLRKW</sequence>
<feature type="domain" description="Coenzyme F420 hydrogenase/dehydrogenase beta subunit N-terminal" evidence="1">
    <location>
        <begin position="91"/>
        <end position="167"/>
    </location>
</feature>
<dbReference type="EMBL" id="JBHUFA010000001">
    <property type="protein sequence ID" value="MFD1694354.1"/>
    <property type="molecule type" value="Genomic_DNA"/>
</dbReference>
<dbReference type="Proteomes" id="UP001597327">
    <property type="component" value="Unassembled WGS sequence"/>
</dbReference>
<protein>
    <submittedName>
        <fullName evidence="3">Coenzyme F420 hydrogenase/dehydrogenase, beta subunit C-terminal domain</fullName>
    </submittedName>
</protein>
<gene>
    <name evidence="3" type="ORF">ACFSC7_02420</name>
</gene>
<evidence type="ECO:0000313" key="3">
    <source>
        <dbReference type="EMBL" id="MFD1694354.1"/>
    </source>
</evidence>
<feature type="domain" description="Coenzyme F420 hydrogenase/dehydrogenase beta subunit C-terminal" evidence="2">
    <location>
        <begin position="176"/>
        <end position="340"/>
    </location>
</feature>
<dbReference type="Pfam" id="PF04432">
    <property type="entry name" value="FrhB_FdhB_C"/>
    <property type="match status" value="1"/>
</dbReference>
<keyword evidence="4" id="KW-1185">Reference proteome</keyword>
<dbReference type="Gene3D" id="3.30.70.20">
    <property type="match status" value="1"/>
</dbReference>
<accession>A0ABW4JSU4</accession>
<dbReference type="InterPro" id="IPR007525">
    <property type="entry name" value="FrhB_FdhB_C"/>
</dbReference>
<reference evidence="4" key="1">
    <citation type="journal article" date="2019" name="Int. J. Syst. Evol. Microbiol.">
        <title>The Global Catalogue of Microorganisms (GCM) 10K type strain sequencing project: providing services to taxonomists for standard genome sequencing and annotation.</title>
        <authorList>
            <consortium name="The Broad Institute Genomics Platform"/>
            <consortium name="The Broad Institute Genome Sequencing Center for Infectious Disease"/>
            <person name="Wu L."/>
            <person name="Ma J."/>
        </authorList>
    </citation>
    <scope>NUCLEOTIDE SEQUENCE [LARGE SCALE GENOMIC DNA]</scope>
    <source>
        <strain evidence="4">JCM 3369</strain>
    </source>
</reference>
<dbReference type="PANTHER" id="PTHR31332:SF0">
    <property type="entry name" value="7-HYDROXYMETHYL CHLOROPHYLL A REDUCTASE, CHLOROPLASTIC"/>
    <property type="match status" value="1"/>
</dbReference>
<organism evidence="3 4">
    <name type="scientific">Roseibium aestuarii</name>
    <dbReference type="NCBI Taxonomy" id="2600299"/>
    <lineage>
        <taxon>Bacteria</taxon>
        <taxon>Pseudomonadati</taxon>
        <taxon>Pseudomonadota</taxon>
        <taxon>Alphaproteobacteria</taxon>
        <taxon>Hyphomicrobiales</taxon>
        <taxon>Stappiaceae</taxon>
        <taxon>Roseibium</taxon>
    </lineage>
</organism>
<dbReference type="InterPro" id="IPR007516">
    <property type="entry name" value="Co_F420_Hydgase/DH_bsu_N"/>
</dbReference>